<sequence>MKGLMISMYVLDELKEIRESSCEKWCEPAPGTRWKLPSPITTTGVGRDPEPAPPSPKSATGTRPLSQQLVLEETRSQRLDSQSQHLELAGSYHPSPGDFLGKLDKKPLYNLVHIWYAMLHR</sequence>
<evidence type="ECO:0000313" key="2">
    <source>
        <dbReference type="EMBL" id="KAL2462207.1"/>
    </source>
</evidence>
<dbReference type="AlphaFoldDB" id="A0ABD1PE77"/>
<keyword evidence="5" id="KW-1185">Reference proteome</keyword>
<protein>
    <submittedName>
        <fullName evidence="4">Uncharacterized protein</fullName>
    </submittedName>
</protein>
<evidence type="ECO:0000313" key="4">
    <source>
        <dbReference type="EMBL" id="KAL2462211.1"/>
    </source>
</evidence>
<feature type="compositionally biased region" description="Polar residues" evidence="1">
    <location>
        <begin position="57"/>
        <end position="66"/>
    </location>
</feature>
<evidence type="ECO:0000313" key="5">
    <source>
        <dbReference type="Proteomes" id="UP001604336"/>
    </source>
</evidence>
<reference evidence="4" key="1">
    <citation type="submission" date="2024-07" db="EMBL/GenBank/DDBJ databases">
        <title>Two chromosome-level genome assemblies of Korean endemic species Abeliophyllum distichum and Forsythia ovata (Oleaceae).</title>
        <authorList>
            <person name="Mun J.H."/>
        </authorList>
    </citation>
    <scope>NUCLEOTIDE SEQUENCE</scope>
    <source>
        <strain evidence="4">KNKB198505000391</strain>
        <tissue evidence="4">Leaf</tissue>
    </source>
</reference>
<proteinExistence type="predicted"/>
<dbReference type="EMBL" id="JBFOLK010000014">
    <property type="protein sequence ID" value="KAL2462211.1"/>
    <property type="molecule type" value="Genomic_DNA"/>
</dbReference>
<comment type="caution">
    <text evidence="4">The sequence shown here is derived from an EMBL/GenBank/DDBJ whole genome shotgun (WGS) entry which is preliminary data.</text>
</comment>
<evidence type="ECO:0000313" key="3">
    <source>
        <dbReference type="EMBL" id="KAL2462209.1"/>
    </source>
</evidence>
<accession>A0ABD1PE77</accession>
<dbReference type="EMBL" id="JBFOLK010000014">
    <property type="protein sequence ID" value="KAL2462209.1"/>
    <property type="molecule type" value="Genomic_DNA"/>
</dbReference>
<dbReference type="EMBL" id="JBFOLK010000014">
    <property type="protein sequence ID" value="KAL2462207.1"/>
    <property type="molecule type" value="Genomic_DNA"/>
</dbReference>
<organism evidence="4 5">
    <name type="scientific">Abeliophyllum distichum</name>
    <dbReference type="NCBI Taxonomy" id="126358"/>
    <lineage>
        <taxon>Eukaryota</taxon>
        <taxon>Viridiplantae</taxon>
        <taxon>Streptophyta</taxon>
        <taxon>Embryophyta</taxon>
        <taxon>Tracheophyta</taxon>
        <taxon>Spermatophyta</taxon>
        <taxon>Magnoliopsida</taxon>
        <taxon>eudicotyledons</taxon>
        <taxon>Gunneridae</taxon>
        <taxon>Pentapetalae</taxon>
        <taxon>asterids</taxon>
        <taxon>lamiids</taxon>
        <taxon>Lamiales</taxon>
        <taxon>Oleaceae</taxon>
        <taxon>Forsythieae</taxon>
        <taxon>Abeliophyllum</taxon>
    </lineage>
</organism>
<evidence type="ECO:0000256" key="1">
    <source>
        <dbReference type="SAM" id="MobiDB-lite"/>
    </source>
</evidence>
<dbReference type="Proteomes" id="UP001604336">
    <property type="component" value="Unassembled WGS sequence"/>
</dbReference>
<gene>
    <name evidence="2" type="ORF">Adt_45627</name>
    <name evidence="3" type="ORF">Adt_45629</name>
    <name evidence="4" type="ORF">Adt_45631</name>
</gene>
<name>A0ABD1PE77_9LAMI</name>
<reference evidence="5" key="2">
    <citation type="submission" date="2024-07" db="EMBL/GenBank/DDBJ databases">
        <title>Two chromosome-level genome assemblies of Korean endemic species Abeliophyllum distichum and Forsythia ovata (Oleaceae).</title>
        <authorList>
            <person name="Jang H."/>
        </authorList>
    </citation>
    <scope>NUCLEOTIDE SEQUENCE [LARGE SCALE GENOMIC DNA]</scope>
</reference>
<feature type="region of interest" description="Disordered" evidence="1">
    <location>
        <begin position="33"/>
        <end position="66"/>
    </location>
</feature>